<keyword evidence="2" id="KW-0812">Transmembrane</keyword>
<feature type="transmembrane region" description="Helical" evidence="2">
    <location>
        <begin position="253"/>
        <end position="277"/>
    </location>
</feature>
<evidence type="ECO:0000313" key="3">
    <source>
        <dbReference type="EMBL" id="KAE8270167.1"/>
    </source>
</evidence>
<feature type="transmembrane region" description="Helical" evidence="2">
    <location>
        <begin position="406"/>
        <end position="426"/>
    </location>
</feature>
<protein>
    <submittedName>
        <fullName evidence="3">Uncharacterized protein</fullName>
    </submittedName>
</protein>
<name>A0A8X7NC18_9BASI</name>
<evidence type="ECO:0000256" key="1">
    <source>
        <dbReference type="SAM" id="MobiDB-lite"/>
    </source>
</evidence>
<dbReference type="EMBL" id="LWDG02000061">
    <property type="protein sequence ID" value="KAE8270167.1"/>
    <property type="molecule type" value="Genomic_DNA"/>
</dbReference>
<dbReference type="Proteomes" id="UP000078113">
    <property type="component" value="Unassembled WGS sequence"/>
</dbReference>
<feature type="transmembrane region" description="Helical" evidence="2">
    <location>
        <begin position="438"/>
        <end position="460"/>
    </location>
</feature>
<gene>
    <name evidence="3" type="ORF">A4X09_0g2180</name>
</gene>
<comment type="caution">
    <text evidence="3">The sequence shown here is derived from an EMBL/GenBank/DDBJ whole genome shotgun (WGS) entry which is preliminary data.</text>
</comment>
<keyword evidence="4" id="KW-1185">Reference proteome</keyword>
<reference evidence="3" key="2">
    <citation type="journal article" date="2019" name="IMA Fungus">
        <title>Genome sequencing and comparison of five Tilletia species to identify candidate genes for the detection of regulated species infecting wheat.</title>
        <authorList>
            <person name="Nguyen H.D.T."/>
            <person name="Sultana T."/>
            <person name="Kesanakurti P."/>
            <person name="Hambleton S."/>
        </authorList>
    </citation>
    <scope>NUCLEOTIDE SEQUENCE</scope>
    <source>
        <strain evidence="3">DAOMC 236422</strain>
    </source>
</reference>
<organism evidence="3 4">
    <name type="scientific">Tilletia walkeri</name>
    <dbReference type="NCBI Taxonomy" id="117179"/>
    <lineage>
        <taxon>Eukaryota</taxon>
        <taxon>Fungi</taxon>
        <taxon>Dikarya</taxon>
        <taxon>Basidiomycota</taxon>
        <taxon>Ustilaginomycotina</taxon>
        <taxon>Exobasidiomycetes</taxon>
        <taxon>Tilletiales</taxon>
        <taxon>Tilletiaceae</taxon>
        <taxon>Tilletia</taxon>
    </lineage>
</organism>
<feature type="region of interest" description="Disordered" evidence="1">
    <location>
        <begin position="527"/>
        <end position="560"/>
    </location>
</feature>
<feature type="transmembrane region" description="Helical" evidence="2">
    <location>
        <begin position="55"/>
        <end position="76"/>
    </location>
</feature>
<feature type="transmembrane region" description="Helical" evidence="2">
    <location>
        <begin position="96"/>
        <end position="120"/>
    </location>
</feature>
<feature type="transmembrane region" description="Helical" evidence="2">
    <location>
        <begin position="140"/>
        <end position="162"/>
    </location>
</feature>
<dbReference type="AlphaFoldDB" id="A0A8X7NC18"/>
<evidence type="ECO:0000313" key="4">
    <source>
        <dbReference type="Proteomes" id="UP000078113"/>
    </source>
</evidence>
<sequence length="560" mass="62768">MSAYPEFKLLPPPPPTSRSTSSPRRAQLPRFTAVDEVVNFAKSQVLARPDPVVKVSLFFVVVYIGLLELLALSVIIRRLLKRNFWLFRTVRRPDGLLLVPHLHNCWSFMAGVFGFIWTIYNIVSLIFVWHQDPPMHVGITLIYVWSPLYVGMSWMAWAAAVAGTQDLHVRIKITKRWRVGFTIAPWVANLIGIGIPFTCAVVVFFPSRLADRHSENARRLFIKWNERYAQQDMVSEEMLVELQLIWFETIRHAIYLSIAALLWAIFASISLVVYCFFSIRLIRTLRRHLKTSRGKTGPISNAMTMSMGFFSAQDLADGDHNDPDEITDSGHTVRNRGTLCADASSQVEVAIKRPQPSRENPHLTGEARPATPLPKPSRTLPRPAQRDEASSVGRAVLYFVIQAGRINLGTLIVVCTMIAMAAITVAQTELGHFQKTVTVMWMITSYTCVVFGTTTLCSIAHETYEESLASLIHPSRRSHSDSAPFKLSPVTISVVERRRRMPQQELQTELDHQIADDVPSAAEMSRTGALTYSDKQHPSISGDLSEGEGSILKAESVGGF</sequence>
<proteinExistence type="predicted"/>
<accession>A0A8X7NC18</accession>
<feature type="region of interest" description="Disordered" evidence="1">
    <location>
        <begin position="1"/>
        <end position="24"/>
    </location>
</feature>
<keyword evidence="2" id="KW-1133">Transmembrane helix</keyword>
<reference evidence="3" key="1">
    <citation type="submission" date="2016-04" db="EMBL/GenBank/DDBJ databases">
        <authorList>
            <person name="Nguyen H.D."/>
            <person name="Samba Siva P."/>
            <person name="Cullis J."/>
            <person name="Levesque C.A."/>
            <person name="Hambleton S."/>
        </authorList>
    </citation>
    <scope>NUCLEOTIDE SEQUENCE</scope>
    <source>
        <strain evidence="3">DAOMC 236422</strain>
    </source>
</reference>
<feature type="transmembrane region" description="Helical" evidence="2">
    <location>
        <begin position="183"/>
        <end position="205"/>
    </location>
</feature>
<feature type="region of interest" description="Disordered" evidence="1">
    <location>
        <begin position="352"/>
        <end position="387"/>
    </location>
</feature>
<keyword evidence="2" id="KW-0472">Membrane</keyword>
<evidence type="ECO:0000256" key="2">
    <source>
        <dbReference type="SAM" id="Phobius"/>
    </source>
</evidence>